<gene>
    <name evidence="3" type="ORF">T233_00647</name>
</gene>
<name>V6Q5R1_9ENTE</name>
<accession>V6Q5R1</accession>
<feature type="transmembrane region" description="Helical" evidence="1">
    <location>
        <begin position="108"/>
        <end position="128"/>
    </location>
</feature>
<proteinExistence type="predicted"/>
<dbReference type="STRING" id="1408226.T233_00647"/>
<evidence type="ECO:0000259" key="2">
    <source>
        <dbReference type="Pfam" id="PF01478"/>
    </source>
</evidence>
<feature type="transmembrane region" description="Helical" evidence="1">
    <location>
        <begin position="82"/>
        <end position="101"/>
    </location>
</feature>
<protein>
    <recommendedName>
        <fullName evidence="2">Prepilin type IV endopeptidase peptidase domain-containing protein</fullName>
    </recommendedName>
</protein>
<feature type="domain" description="Prepilin type IV endopeptidase peptidase" evidence="2">
    <location>
        <begin position="67"/>
        <end position="168"/>
    </location>
</feature>
<keyword evidence="4" id="KW-1185">Reference proteome</keyword>
<dbReference type="GO" id="GO:0004190">
    <property type="term" value="F:aspartic-type endopeptidase activity"/>
    <property type="evidence" value="ECO:0007669"/>
    <property type="project" value="InterPro"/>
</dbReference>
<feature type="transmembrane region" description="Helical" evidence="1">
    <location>
        <begin position="59"/>
        <end position="76"/>
    </location>
</feature>
<dbReference type="EMBL" id="AYSH01000010">
    <property type="protein sequence ID" value="EST90082.1"/>
    <property type="molecule type" value="Genomic_DNA"/>
</dbReference>
<sequence length="197" mass="23270">MNIWVNTFLLVIIFIIFHYFSFKKSDRPVIYLPNSMILFLLILQIGLFIAYFKQHSFNHTLFPIMLITVSGIFFTFSDSYYLMISPIIYYASVFLSIIYHLYDYGFQINLTVSQITLIVFLIIIHTFFNDWIGQGDIKLLIWWSCYFSPLEIYSILFIASFVGICYGLIIKHYFKRNILPFIPALVTGLLIYINFCS</sequence>
<dbReference type="Pfam" id="PF01478">
    <property type="entry name" value="Peptidase_A24"/>
    <property type="match status" value="1"/>
</dbReference>
<dbReference type="RefSeq" id="WP_023605981.1">
    <property type="nucleotide sequence ID" value="NZ_AYSH01000010.1"/>
</dbReference>
<dbReference type="AlphaFoldDB" id="V6Q5R1"/>
<feature type="transmembrane region" description="Helical" evidence="1">
    <location>
        <begin position="28"/>
        <end position="52"/>
    </location>
</feature>
<feature type="transmembrane region" description="Helical" evidence="1">
    <location>
        <begin position="178"/>
        <end position="195"/>
    </location>
</feature>
<organism evidence="3 4">
    <name type="scientific">Vagococcus lutrae LBD1</name>
    <dbReference type="NCBI Taxonomy" id="1408226"/>
    <lineage>
        <taxon>Bacteria</taxon>
        <taxon>Bacillati</taxon>
        <taxon>Bacillota</taxon>
        <taxon>Bacilli</taxon>
        <taxon>Lactobacillales</taxon>
        <taxon>Enterococcaceae</taxon>
        <taxon>Vagococcus</taxon>
    </lineage>
</organism>
<comment type="caution">
    <text evidence="3">The sequence shown here is derived from an EMBL/GenBank/DDBJ whole genome shotgun (WGS) entry which is preliminary data.</text>
</comment>
<evidence type="ECO:0000313" key="4">
    <source>
        <dbReference type="Proteomes" id="UP000018126"/>
    </source>
</evidence>
<evidence type="ECO:0000313" key="3">
    <source>
        <dbReference type="EMBL" id="EST90082.1"/>
    </source>
</evidence>
<keyword evidence="1" id="KW-1133">Transmembrane helix</keyword>
<dbReference type="GO" id="GO:0016020">
    <property type="term" value="C:membrane"/>
    <property type="evidence" value="ECO:0007669"/>
    <property type="project" value="InterPro"/>
</dbReference>
<reference evidence="3 4" key="1">
    <citation type="journal article" date="2013" name="Genome Announc.">
        <title>High-Quality Draft Genome Sequence of Vagococcus lutrae Strain LBD1, Isolated from the Largemouth Bass Micropterus salmoides.</title>
        <authorList>
            <person name="Lebreton F."/>
            <person name="Valentino M.D."/>
            <person name="Duncan L.B."/>
            <person name="Zeng Q."/>
            <person name="Manson McGuire A."/>
            <person name="Earl A.M."/>
            <person name="Gilmore M.S."/>
        </authorList>
    </citation>
    <scope>NUCLEOTIDE SEQUENCE [LARGE SCALE GENOMIC DNA]</scope>
    <source>
        <strain evidence="3 4">LBD1</strain>
    </source>
</reference>
<feature type="transmembrane region" description="Helical" evidence="1">
    <location>
        <begin position="5"/>
        <end position="22"/>
    </location>
</feature>
<evidence type="ECO:0000256" key="1">
    <source>
        <dbReference type="SAM" id="Phobius"/>
    </source>
</evidence>
<keyword evidence="1" id="KW-0472">Membrane</keyword>
<keyword evidence="1" id="KW-0812">Transmembrane</keyword>
<dbReference type="Proteomes" id="UP000018126">
    <property type="component" value="Unassembled WGS sequence"/>
</dbReference>
<dbReference type="InterPro" id="IPR000045">
    <property type="entry name" value="Prepilin_IV_endopep_pep"/>
</dbReference>
<feature type="transmembrane region" description="Helical" evidence="1">
    <location>
        <begin position="140"/>
        <end position="166"/>
    </location>
</feature>